<feature type="compositionally biased region" description="Gly residues" evidence="1">
    <location>
        <begin position="1154"/>
        <end position="1171"/>
    </location>
</feature>
<comment type="caution">
    <text evidence="3">The sequence shown here is derived from an EMBL/GenBank/DDBJ whole genome shotgun (WGS) entry which is preliminary data.</text>
</comment>
<dbReference type="InterPro" id="IPR035992">
    <property type="entry name" value="Ricin_B-like_lectins"/>
</dbReference>
<dbReference type="InterPro" id="IPR013320">
    <property type="entry name" value="ConA-like_dom_sf"/>
</dbReference>
<accession>A0A7W8MU06</accession>
<evidence type="ECO:0000313" key="4">
    <source>
        <dbReference type="Proteomes" id="UP000568106"/>
    </source>
</evidence>
<sequence length="1183" mass="123592">MDATLKVEDPGGSVVIGQVHLAGEKPLAELYYDSAGNIEIGVEQTTAGGNQLRTFLGQVPVGTLFSYEINYSNNQLSVSINGGTPFVLNTFGVGGLASYFKAGAYGQTTAPSDVHFFKLQITHAGTINTNGWYKVVNVNSGLCADVFAFGTALGTSLDQWQCGNGQANQQWQLTPVGNGIYQVSSRFVAMSWNVTGGVGATGNQVPIQLWSYGGASNEQWQAVLLGADSNWNGIYKFIAQNSGLCLDVPSASKSDGQQLDQFSCNGTNAQAFTLVPVTPALGNPVAPTAAAPPPAPTPNPNAWYNVVNVNSGLCVDDLNFGTALGSVVDQWSCGNGQANQQWQLTPTGNGSYQVSSRLVAMSWNITGGTGATGNTTPIQLWSFGGASNEQWKAAYLSTDSNGNNVYQFIAENDGLCLDVPGASTSNGQQLDQFSCNGTNAQAFTLVQVNPAPGNPVAPTAAAPPPPPTPNPNAWYNVVNVNDGSCVDVFDWGTALGTRLDQWTCGNDQANQQWQLTPVGNGVYQVHSRFVTMSWNVTGGTGATGNQTPIQLWSYGGNSNEQWQAIFLRTDSDGNNVFKLIAQNSGLCLDVPGASNANGLQLDQFSCNGSNAQAFTLVPVTPSLGNPVAPTAAAPPPAPTPDPNAWYNVVNVNSGLCVDDLNFGTALGSVVDQWSCGNGQANQQWQLTPTGNGSYQVSSRFVAMSWDVTGGTGATGNQTPIQLWSYGGRSNEQWQAVYLRTDGNGNNVYNLIAQNSGLCLDVPGASNANGQQLDQFSCNGTNAQAFTLVQVNPAPGNPVAPTAPAPPPPPTPNPNAWYNVVNVNDGSCVDVFDWGTALGTRLDQWTCGNDQANQQWQLTSVGNGVYQVHSRFVAMSWNVTGGTGATGNQTPIQLWSYGGDSNEQWKAVYLWTDGNGNNVYRFVAQNDGLCLDVPGASNANGLQLDQFSCNGTNAQAFTLVQVNPAPGNPVAPTAAAPPPTSSPTPPPSSPPPSGPQKLPANSPIGPGAWAIQNVNSGLCLDVFGGQQTAGAALDQWPCGVGPSQQWWFSPASFFGISYNIEDGYGTIIDVAGGPSVTWNQAGIDLWTMNDQTNDQWVAVRLPSGAYNFVSVSSGKCLDVPFSSTSQGLRLDQYDCNGTNAQAFWVYPAPTSSAGGSSGGGSSGGNGPGGGCSIGPLGTACRQPD</sequence>
<dbReference type="Pfam" id="PF08787">
    <property type="entry name" value="Alginate_lyase2"/>
    <property type="match status" value="1"/>
</dbReference>
<protein>
    <recommendedName>
        <fullName evidence="2">Ricin B lectin domain-containing protein</fullName>
    </recommendedName>
</protein>
<evidence type="ECO:0000259" key="2">
    <source>
        <dbReference type="SMART" id="SM00458"/>
    </source>
</evidence>
<dbReference type="Pfam" id="PF14200">
    <property type="entry name" value="RicinB_lectin_2"/>
    <property type="match status" value="12"/>
</dbReference>
<reference evidence="3" key="1">
    <citation type="submission" date="2020-08" db="EMBL/GenBank/DDBJ databases">
        <title>Genomic Encyclopedia of Type Strains, Phase IV (KMG-V): Genome sequencing to study the core and pangenomes of soil and plant-associated prokaryotes.</title>
        <authorList>
            <person name="Whitman W."/>
        </authorList>
    </citation>
    <scope>NUCLEOTIDE SEQUENCE [LARGE SCALE GENOMIC DNA]</scope>
    <source>
        <strain evidence="3">M8UP27</strain>
    </source>
</reference>
<feature type="domain" description="Ricin B lectin" evidence="2">
    <location>
        <begin position="403"/>
        <end position="565"/>
    </location>
</feature>
<dbReference type="AlphaFoldDB" id="A0A7W8MU06"/>
<proteinExistence type="predicted"/>
<dbReference type="PANTHER" id="PTHR48148:SF3">
    <property type="entry name" value="KERATINOCYTE PROLINE-RICH PROTEIN"/>
    <property type="match status" value="1"/>
</dbReference>
<dbReference type="CDD" id="cd00161">
    <property type="entry name" value="beta-trefoil_Ricin-like"/>
    <property type="match status" value="4"/>
</dbReference>
<evidence type="ECO:0000313" key="3">
    <source>
        <dbReference type="EMBL" id="MBB5319405.1"/>
    </source>
</evidence>
<feature type="domain" description="Ricin B lectin" evidence="2">
    <location>
        <begin position="916"/>
        <end position="1048"/>
    </location>
</feature>
<feature type="domain" description="Ricin B lectin" evidence="2">
    <location>
        <begin position="745"/>
        <end position="907"/>
    </location>
</feature>
<dbReference type="SMART" id="SM00458">
    <property type="entry name" value="RICIN"/>
    <property type="match status" value="6"/>
</dbReference>
<dbReference type="InterPro" id="IPR014895">
    <property type="entry name" value="Alginate_lyase_2"/>
</dbReference>
<dbReference type="PROSITE" id="PS50231">
    <property type="entry name" value="RICIN_B_LECTIN"/>
    <property type="match status" value="7"/>
</dbReference>
<dbReference type="EMBL" id="JACHDY010000008">
    <property type="protein sequence ID" value="MBB5319405.1"/>
    <property type="molecule type" value="Genomic_DNA"/>
</dbReference>
<dbReference type="PANTHER" id="PTHR48148">
    <property type="entry name" value="KERATINOCYTE PROLINE-RICH PROTEIN"/>
    <property type="match status" value="1"/>
</dbReference>
<name>A0A7W8MU06_9BACT</name>
<feature type="region of interest" description="Disordered" evidence="1">
    <location>
        <begin position="1153"/>
        <end position="1183"/>
    </location>
</feature>
<feature type="domain" description="Ricin B lectin" evidence="2">
    <location>
        <begin position="574"/>
        <end position="736"/>
    </location>
</feature>
<feature type="domain" description="Ricin B lectin" evidence="2">
    <location>
        <begin position="232"/>
        <end position="394"/>
    </location>
</feature>
<dbReference type="SUPFAM" id="SSF49899">
    <property type="entry name" value="Concanavalin A-like lectins/glucanases"/>
    <property type="match status" value="1"/>
</dbReference>
<evidence type="ECO:0000256" key="1">
    <source>
        <dbReference type="SAM" id="MobiDB-lite"/>
    </source>
</evidence>
<dbReference type="Gene3D" id="2.80.10.50">
    <property type="match status" value="12"/>
</dbReference>
<keyword evidence="4" id="KW-1185">Reference proteome</keyword>
<dbReference type="InterPro" id="IPR000772">
    <property type="entry name" value="Ricin_B_lectin"/>
</dbReference>
<feature type="compositionally biased region" description="Pro residues" evidence="1">
    <location>
        <begin position="974"/>
        <end position="993"/>
    </location>
</feature>
<dbReference type="Proteomes" id="UP000568106">
    <property type="component" value="Unassembled WGS sequence"/>
</dbReference>
<dbReference type="SUPFAM" id="SSF50370">
    <property type="entry name" value="Ricin B-like lectins"/>
    <property type="match status" value="7"/>
</dbReference>
<gene>
    <name evidence="3" type="ORF">HDF09_004113</name>
</gene>
<dbReference type="Gene3D" id="2.60.120.200">
    <property type="match status" value="1"/>
</dbReference>
<organism evidence="3 4">
    <name type="scientific">Tunturiibacter empetritectus</name>
    <dbReference type="NCBI Taxonomy" id="3069691"/>
    <lineage>
        <taxon>Bacteria</taxon>
        <taxon>Pseudomonadati</taxon>
        <taxon>Acidobacteriota</taxon>
        <taxon>Terriglobia</taxon>
        <taxon>Terriglobales</taxon>
        <taxon>Acidobacteriaceae</taxon>
        <taxon>Tunturiibacter</taxon>
    </lineage>
</organism>
<feature type="domain" description="Ricin B lectin" evidence="2">
    <location>
        <begin position="97"/>
        <end position="223"/>
    </location>
</feature>
<feature type="region of interest" description="Disordered" evidence="1">
    <location>
        <begin position="967"/>
        <end position="1004"/>
    </location>
</feature>